<dbReference type="Gene3D" id="3.10.180.10">
    <property type="entry name" value="2,3-Dihydroxybiphenyl 1,2-Dioxygenase, domain 1"/>
    <property type="match status" value="1"/>
</dbReference>
<dbReference type="InterPro" id="IPR050383">
    <property type="entry name" value="GlyoxalaseI/FosfomycinResist"/>
</dbReference>
<proteinExistence type="predicted"/>
<evidence type="ECO:0000313" key="2">
    <source>
        <dbReference type="EMBL" id="CAB4544520.1"/>
    </source>
</evidence>
<dbReference type="InterPro" id="IPR004360">
    <property type="entry name" value="Glyas_Fos-R_dOase_dom"/>
</dbReference>
<dbReference type="EMBL" id="CAEZSR010000011">
    <property type="protein sequence ID" value="CAB4544520.1"/>
    <property type="molecule type" value="Genomic_DNA"/>
</dbReference>
<dbReference type="SUPFAM" id="SSF54593">
    <property type="entry name" value="Glyoxalase/Bleomycin resistance protein/Dihydroxybiphenyl dioxygenase"/>
    <property type="match status" value="1"/>
</dbReference>
<dbReference type="InterPro" id="IPR037523">
    <property type="entry name" value="VOC_core"/>
</dbReference>
<sequence>MSEPHGVDATTRAALDARRDEIAAQYLRPREVRPASTARGVHHVALICSDVERTVQFYDGVLGFPLIEMFENRDYAGSTHFFFDIGHGNTLAYFDLPGLDLGPYAEVLGGHHHLAVSIERDQWQRIKDRFDADGIEYAHVDGSSLYFRGPDGERLELISDPLLEMYGKPVG</sequence>
<gene>
    <name evidence="2" type="ORF">UFOPK1493_00553</name>
</gene>
<reference evidence="2" key="1">
    <citation type="submission" date="2020-05" db="EMBL/GenBank/DDBJ databases">
        <authorList>
            <person name="Chiriac C."/>
            <person name="Salcher M."/>
            <person name="Ghai R."/>
            <person name="Kavagutti S V."/>
        </authorList>
    </citation>
    <scope>NUCLEOTIDE SEQUENCE</scope>
</reference>
<evidence type="ECO:0000259" key="1">
    <source>
        <dbReference type="PROSITE" id="PS51819"/>
    </source>
</evidence>
<accession>A0A6J6BZK4</accession>
<dbReference type="PROSITE" id="PS51819">
    <property type="entry name" value="VOC"/>
    <property type="match status" value="1"/>
</dbReference>
<dbReference type="PANTHER" id="PTHR21366:SF31">
    <property type="entry name" value="METALLOTHIOL TRANSFERASE FOSB"/>
    <property type="match status" value="1"/>
</dbReference>
<dbReference type="Pfam" id="PF00903">
    <property type="entry name" value="Glyoxalase"/>
    <property type="match status" value="1"/>
</dbReference>
<name>A0A6J6BZK4_9ZZZZ</name>
<organism evidence="2">
    <name type="scientific">freshwater metagenome</name>
    <dbReference type="NCBI Taxonomy" id="449393"/>
    <lineage>
        <taxon>unclassified sequences</taxon>
        <taxon>metagenomes</taxon>
        <taxon>ecological metagenomes</taxon>
    </lineage>
</organism>
<feature type="domain" description="VOC" evidence="1">
    <location>
        <begin position="40"/>
        <end position="160"/>
    </location>
</feature>
<dbReference type="AlphaFoldDB" id="A0A6J6BZK4"/>
<dbReference type="InterPro" id="IPR029068">
    <property type="entry name" value="Glyas_Bleomycin-R_OHBP_Dase"/>
</dbReference>
<dbReference type="PANTHER" id="PTHR21366">
    <property type="entry name" value="GLYOXALASE FAMILY PROTEIN"/>
    <property type="match status" value="1"/>
</dbReference>
<protein>
    <submittedName>
        <fullName evidence="2">Unannotated protein</fullName>
    </submittedName>
</protein>